<dbReference type="EMBL" id="BSDR01000001">
    <property type="protein sequence ID" value="GLI36208.1"/>
    <property type="molecule type" value="Genomic_DNA"/>
</dbReference>
<dbReference type="InterPro" id="IPR018951">
    <property type="entry name" value="Fumarase_C_C"/>
</dbReference>
<evidence type="ECO:0000256" key="1">
    <source>
        <dbReference type="ARBA" id="ARBA00009084"/>
    </source>
</evidence>
<dbReference type="PANTHER" id="PTHR11444:SF22">
    <property type="entry name" value="FUMARATE HYDRATASE CLASS II"/>
    <property type="match status" value="1"/>
</dbReference>
<sequence length="461" mass="49362">MMKYRIEEDALGSVRVPEDAYYGAQTQRAVENFPVSGWRFPSSFIRALGLIKKCAALVNHELGLLSAELAEAIGAASQEVVEGRLVDQFVLDVFQTGSGTSTNMNANEVIAGRANEILTGRRGGKSPVHPNDHVNLGQSSNDVIPTALHVAALTAIKDRLIPALEKLQRSLLQKSEDFAEVGKIGRTHLQDAVPVTLGQEFGGYARQVELGIARIRGVQASLLELALGGTAVGTGLNTHPDFAAKAIELISRETGSPFREASNHFEAQAAQDAAAETSGALKTVAASLSKIANDIRWLASGPRCGLGEINLPALQPGSSIMPGKINPVIPEVVVQVAAQVMGNDVAITMGVQGGYFELNTMLPLIAHNLLQSIDLLSAATTLFAERCIDGITANRERCAQNIERSLALSTYLAPVLGYDKASKIAREAYESGKTVREVVLEGKTMSERQLDELFKEIRFGR</sequence>
<comment type="similarity">
    <text evidence="1 5">Belongs to the class-II fumarase/aspartase family. Fumarase subfamily.</text>
</comment>
<dbReference type="Pfam" id="PF10415">
    <property type="entry name" value="FumaraseC_C"/>
    <property type="match status" value="1"/>
</dbReference>
<feature type="binding site" evidence="5">
    <location>
        <begin position="98"/>
        <end position="100"/>
    </location>
    <ligand>
        <name>substrate</name>
    </ligand>
</feature>
<dbReference type="CDD" id="cd01362">
    <property type="entry name" value="Fumarase_classII"/>
    <property type="match status" value="1"/>
</dbReference>
<dbReference type="InterPro" id="IPR005677">
    <property type="entry name" value="Fum_hydII"/>
</dbReference>
<reference evidence="8" key="1">
    <citation type="submission" date="2022-12" db="EMBL/GenBank/DDBJ databases">
        <title>Reference genome sequencing for broad-spectrum identification of bacterial and archaeal isolates by mass spectrometry.</title>
        <authorList>
            <person name="Sekiguchi Y."/>
            <person name="Tourlousse D.M."/>
        </authorList>
    </citation>
    <scope>NUCLEOTIDE SEQUENCE</scope>
    <source>
        <strain evidence="8">ASRB1</strain>
    </source>
</reference>
<dbReference type="Gene3D" id="1.10.275.10">
    <property type="entry name" value="Fumarase/aspartase (N-terminal domain)"/>
    <property type="match status" value="1"/>
</dbReference>
<organism evidence="8 9">
    <name type="scientific">Desulforhabdus amnigena</name>
    <dbReference type="NCBI Taxonomy" id="40218"/>
    <lineage>
        <taxon>Bacteria</taxon>
        <taxon>Pseudomonadati</taxon>
        <taxon>Thermodesulfobacteriota</taxon>
        <taxon>Syntrophobacteria</taxon>
        <taxon>Syntrophobacterales</taxon>
        <taxon>Syntrophobacteraceae</taxon>
        <taxon>Desulforhabdus</taxon>
    </lineage>
</organism>
<accession>A0A9W6L902</accession>
<dbReference type="FunFam" id="1.20.200.10:FF:000001">
    <property type="entry name" value="Fumarate hydratase, mitochondrial"/>
    <property type="match status" value="1"/>
</dbReference>
<dbReference type="HAMAP" id="MF_00743">
    <property type="entry name" value="FumaraseC"/>
    <property type="match status" value="1"/>
</dbReference>
<comment type="subcellular location">
    <subcellularLocation>
        <location evidence="5">Cytoplasm</location>
    </subcellularLocation>
</comment>
<evidence type="ECO:0000313" key="8">
    <source>
        <dbReference type="EMBL" id="GLI36208.1"/>
    </source>
</evidence>
<evidence type="ECO:0000313" key="9">
    <source>
        <dbReference type="Proteomes" id="UP001144372"/>
    </source>
</evidence>
<comment type="catalytic activity">
    <reaction evidence="5">
        <text>(S)-malate = fumarate + H2O</text>
        <dbReference type="Rhea" id="RHEA:12460"/>
        <dbReference type="ChEBI" id="CHEBI:15377"/>
        <dbReference type="ChEBI" id="CHEBI:15589"/>
        <dbReference type="ChEBI" id="CHEBI:29806"/>
        <dbReference type="EC" id="4.2.1.2"/>
    </reaction>
</comment>
<feature type="active site" evidence="5">
    <location>
        <position position="318"/>
    </location>
</feature>
<feature type="binding site" evidence="5">
    <location>
        <begin position="139"/>
        <end position="141"/>
    </location>
    <ligand>
        <name>substrate</name>
    </ligand>
</feature>
<dbReference type="Gene3D" id="1.20.200.10">
    <property type="entry name" value="Fumarase/aspartase (Central domain)"/>
    <property type="match status" value="1"/>
</dbReference>
<dbReference type="InterPro" id="IPR020557">
    <property type="entry name" value="Fumarate_lyase_CS"/>
</dbReference>
<dbReference type="FunFam" id="1.10.275.10:FF:000001">
    <property type="entry name" value="Fumarate hydratase, mitochondrial"/>
    <property type="match status" value="1"/>
</dbReference>
<feature type="binding site" evidence="5">
    <location>
        <begin position="324"/>
        <end position="326"/>
    </location>
    <ligand>
        <name>substrate</name>
    </ligand>
</feature>
<evidence type="ECO:0000256" key="2">
    <source>
        <dbReference type="ARBA" id="ARBA00022490"/>
    </source>
</evidence>
<dbReference type="GO" id="GO:0006099">
    <property type="term" value="P:tricarboxylic acid cycle"/>
    <property type="evidence" value="ECO:0007669"/>
    <property type="project" value="UniProtKB-UniRule"/>
</dbReference>
<dbReference type="EC" id="4.2.1.2" evidence="5"/>
<dbReference type="GO" id="GO:0006106">
    <property type="term" value="P:fumarate metabolic process"/>
    <property type="evidence" value="ECO:0007669"/>
    <property type="project" value="InterPro"/>
</dbReference>
<dbReference type="SUPFAM" id="SSF48557">
    <property type="entry name" value="L-aspartase-like"/>
    <property type="match status" value="1"/>
</dbReference>
<dbReference type="GO" id="GO:0004333">
    <property type="term" value="F:fumarate hydratase activity"/>
    <property type="evidence" value="ECO:0007669"/>
    <property type="project" value="UniProtKB-UniRule"/>
</dbReference>
<evidence type="ECO:0000256" key="3">
    <source>
        <dbReference type="ARBA" id="ARBA00022532"/>
    </source>
</evidence>
<feature type="binding site" description="in site B" evidence="5">
    <location>
        <begin position="129"/>
        <end position="132"/>
    </location>
    <ligand>
        <name>substrate</name>
    </ligand>
</feature>
<dbReference type="GO" id="GO:0005737">
    <property type="term" value="C:cytoplasm"/>
    <property type="evidence" value="ECO:0007669"/>
    <property type="project" value="UniProtKB-SubCell"/>
</dbReference>
<dbReference type="InterPro" id="IPR024083">
    <property type="entry name" value="Fumarase/histidase_N"/>
</dbReference>
<dbReference type="PROSITE" id="PS00163">
    <property type="entry name" value="FUMARATE_LYASES"/>
    <property type="match status" value="1"/>
</dbReference>
<comment type="caution">
    <text evidence="8">The sequence shown here is derived from an EMBL/GenBank/DDBJ whole genome shotgun (WGS) entry which is preliminary data.</text>
</comment>
<feature type="binding site" evidence="5">
    <location>
        <position position="319"/>
    </location>
    <ligand>
        <name>substrate</name>
    </ligand>
</feature>
<dbReference type="AlphaFoldDB" id="A0A9W6L902"/>
<feature type="active site" description="Proton donor/acceptor" evidence="5">
    <location>
        <position position="188"/>
    </location>
</feature>
<dbReference type="NCBIfam" id="NF008909">
    <property type="entry name" value="PRK12273.1"/>
    <property type="match status" value="1"/>
</dbReference>
<dbReference type="InterPro" id="IPR000362">
    <property type="entry name" value="Fumarate_lyase_fam"/>
</dbReference>
<dbReference type="Proteomes" id="UP001144372">
    <property type="component" value="Unassembled WGS sequence"/>
</dbReference>
<comment type="function">
    <text evidence="5">Involved in the TCA cycle. Catalyzes the stereospecific interconversion of fumarate to L-malate.</text>
</comment>
<evidence type="ECO:0000256" key="4">
    <source>
        <dbReference type="ARBA" id="ARBA00023239"/>
    </source>
</evidence>
<evidence type="ECO:0000259" key="7">
    <source>
        <dbReference type="Pfam" id="PF10415"/>
    </source>
</evidence>
<feature type="domain" description="Fumarate lyase N-terminal" evidence="6">
    <location>
        <begin position="12"/>
        <end position="342"/>
    </location>
</feature>
<protein>
    <recommendedName>
        <fullName evidence="5">Fumarate hydratase class II</fullName>
        <shortName evidence="5">Fumarase C</shortName>
        <ecNumber evidence="5">4.2.1.2</ecNumber>
    </recommendedName>
    <alternativeName>
        <fullName evidence="5">Aerobic fumarase</fullName>
    </alternativeName>
    <alternativeName>
        <fullName evidence="5">Iron-independent fumarase</fullName>
    </alternativeName>
</protein>
<feature type="site" description="Important for catalytic activity" evidence="5">
    <location>
        <position position="331"/>
    </location>
</feature>
<dbReference type="InterPro" id="IPR008948">
    <property type="entry name" value="L-Aspartase-like"/>
</dbReference>
<keyword evidence="3 5" id="KW-0816">Tricarboxylic acid cycle</keyword>
<keyword evidence="2 5" id="KW-0963">Cytoplasm</keyword>
<dbReference type="Gene3D" id="1.10.40.30">
    <property type="entry name" value="Fumarase/aspartase (C-terminal domain)"/>
    <property type="match status" value="1"/>
</dbReference>
<feature type="domain" description="Fumarase C C-terminal" evidence="7">
    <location>
        <begin position="410"/>
        <end position="454"/>
    </location>
</feature>
<feature type="binding site" evidence="5">
    <location>
        <position position="187"/>
    </location>
    <ligand>
        <name>substrate</name>
    </ligand>
</feature>
<dbReference type="PRINTS" id="PR00149">
    <property type="entry name" value="FUMRATELYASE"/>
</dbReference>
<gene>
    <name evidence="8" type="primary">aspA</name>
    <name evidence="5" type="synonym">fumC</name>
    <name evidence="8" type="ORF">DAMNIGENAA_36410</name>
</gene>
<dbReference type="Pfam" id="PF00206">
    <property type="entry name" value="Lyase_1"/>
    <property type="match status" value="1"/>
</dbReference>
<comment type="subunit">
    <text evidence="5">Homotetramer.</text>
</comment>
<name>A0A9W6L902_9BACT</name>
<comment type="pathway">
    <text evidence="5">Carbohydrate metabolism; tricarboxylic acid cycle; (S)-malate from fumarate: step 1/1.</text>
</comment>
<dbReference type="PANTHER" id="PTHR11444">
    <property type="entry name" value="ASPARTATEAMMONIA/ARGININOSUCCINATE/ADENYLOSUCCINATE LYASE"/>
    <property type="match status" value="1"/>
</dbReference>
<evidence type="ECO:0000256" key="5">
    <source>
        <dbReference type="HAMAP-Rule" id="MF_00743"/>
    </source>
</evidence>
<evidence type="ECO:0000259" key="6">
    <source>
        <dbReference type="Pfam" id="PF00206"/>
    </source>
</evidence>
<keyword evidence="9" id="KW-1185">Reference proteome</keyword>
<dbReference type="InterPro" id="IPR022761">
    <property type="entry name" value="Fumarate_lyase_N"/>
</dbReference>
<keyword evidence="4 5" id="KW-0456">Lyase</keyword>
<comment type="miscellaneous">
    <text evidence="5">There are 2 substrate-binding sites: the catalytic A site, and the non-catalytic B site that may play a role in the transfer of substrate or product between the active site and the solvent. Alternatively, the B site may bind allosteric effectors.</text>
</comment>
<dbReference type="PRINTS" id="PR00145">
    <property type="entry name" value="ARGSUCLYASE"/>
</dbReference>
<proteinExistence type="inferred from homology"/>